<organism evidence="1 2">
    <name type="scientific">Panagrolaimus sp. PS1159</name>
    <dbReference type="NCBI Taxonomy" id="55785"/>
    <lineage>
        <taxon>Eukaryota</taxon>
        <taxon>Metazoa</taxon>
        <taxon>Ecdysozoa</taxon>
        <taxon>Nematoda</taxon>
        <taxon>Chromadorea</taxon>
        <taxon>Rhabditida</taxon>
        <taxon>Tylenchina</taxon>
        <taxon>Panagrolaimomorpha</taxon>
        <taxon>Panagrolaimoidea</taxon>
        <taxon>Panagrolaimidae</taxon>
        <taxon>Panagrolaimus</taxon>
    </lineage>
</organism>
<sequence length="566" mass="63347">MPRKPIPIGDDSVKAVESGTKAGTPTGSASNDSKRLKKNVKKHVVKKAEPAKSMKEKQKKKNRRKTIRKHRTPKSQDSKPLIPRPPPSPTPPTAAPPSPPSPKVCAKTQDEYQQSQRPTVKQQQQPVKVPAKREREKVSLNNFLSKPIPSDFDTNDIPIGTEIHTKKYEYKVLKKLGAGGCGETFVVENAKTKNILCAKVEFLNKEDLRLKIEFGIYLVIDKIKRTNKSALPHLLRCLDFGEAKGKAQFLFLPLCQNSLEGYMKTGSPSLATAFELSLQVLEGIKELHSLGYIHRDLKPANIVINAKLTKAYIIDFGMSCTFCTDPAEMPASSNYDFIGTTKYAPREAHKSLPQSRKSDIESWIYVILELFVPDILPWRDCSKNEEVAKMKDLFFTNCYARRIAQAPKCFSEILPLIESINVCAAPDYEKFNGLIRKDAESRQIKLQQKFKFDSTLLDLEIELWKTGEKQSDETPNVSELKMDSEKSVLSSTKMSSLNSVTPPGTPSRTPPTTAEALQREENDNDDEQADLHRSTMKCRIIRPSAEGQAAGSDDDSDNVKRSGNQN</sequence>
<accession>A0AC35ET44</accession>
<protein>
    <submittedName>
        <fullName evidence="2">Protein kinase domain-containing protein</fullName>
    </submittedName>
</protein>
<evidence type="ECO:0000313" key="2">
    <source>
        <dbReference type="WBParaSite" id="PS1159_v2.g10558.t1"/>
    </source>
</evidence>
<dbReference type="WBParaSite" id="PS1159_v2.g10558.t1">
    <property type="protein sequence ID" value="PS1159_v2.g10558.t1"/>
    <property type="gene ID" value="PS1159_v2.g10558"/>
</dbReference>
<dbReference type="Proteomes" id="UP000887580">
    <property type="component" value="Unplaced"/>
</dbReference>
<proteinExistence type="predicted"/>
<evidence type="ECO:0000313" key="1">
    <source>
        <dbReference type="Proteomes" id="UP000887580"/>
    </source>
</evidence>
<name>A0AC35ET44_9BILA</name>
<reference evidence="2" key="1">
    <citation type="submission" date="2022-11" db="UniProtKB">
        <authorList>
            <consortium name="WormBaseParasite"/>
        </authorList>
    </citation>
    <scope>IDENTIFICATION</scope>
</reference>